<evidence type="ECO:0000256" key="5">
    <source>
        <dbReference type="PROSITE-ProRule" id="PRU00221"/>
    </source>
</evidence>
<evidence type="ECO:0000256" key="3">
    <source>
        <dbReference type="ARBA" id="ARBA00022737"/>
    </source>
</evidence>
<gene>
    <name evidence="6" type="ORF">KUF71_007138</name>
</gene>
<dbReference type="Proteomes" id="UP001219518">
    <property type="component" value="Unassembled WGS sequence"/>
</dbReference>
<dbReference type="InterPro" id="IPR015943">
    <property type="entry name" value="WD40/YVTN_repeat-like_dom_sf"/>
</dbReference>
<evidence type="ECO:0000313" key="6">
    <source>
        <dbReference type="EMBL" id="KAK3917661.1"/>
    </source>
</evidence>
<feature type="repeat" description="WD" evidence="5">
    <location>
        <begin position="102"/>
        <end position="143"/>
    </location>
</feature>
<keyword evidence="3" id="KW-0677">Repeat</keyword>
<accession>A0AAE1LF06</accession>
<keyword evidence="2 5" id="KW-0853">WD repeat</keyword>
<evidence type="ECO:0000256" key="1">
    <source>
        <dbReference type="ARBA" id="ARBA00007625"/>
    </source>
</evidence>
<evidence type="ECO:0000256" key="4">
    <source>
        <dbReference type="ARBA" id="ARBA00023478"/>
    </source>
</evidence>
<dbReference type="PROSITE" id="PS50082">
    <property type="entry name" value="WD_REPEATS_2"/>
    <property type="match status" value="1"/>
</dbReference>
<reference evidence="6" key="2">
    <citation type="journal article" date="2023" name="BMC Genomics">
        <title>Pest status, molecular evolution, and epigenetic factors derived from the genome assembly of Frankliniella fusca, a thysanopteran phytovirus vector.</title>
        <authorList>
            <person name="Catto M.A."/>
            <person name="Labadie P.E."/>
            <person name="Jacobson A.L."/>
            <person name="Kennedy G.G."/>
            <person name="Srinivasan R."/>
            <person name="Hunt B.G."/>
        </authorList>
    </citation>
    <scope>NUCLEOTIDE SEQUENCE</scope>
    <source>
        <strain evidence="6">PL_HMW_Pooled</strain>
    </source>
</reference>
<protein>
    <recommendedName>
        <fullName evidence="4">WD repeat-containing protein 55 homolog</fullName>
    </recommendedName>
</protein>
<dbReference type="SUPFAM" id="SSF50978">
    <property type="entry name" value="WD40 repeat-like"/>
    <property type="match status" value="1"/>
</dbReference>
<evidence type="ECO:0000313" key="7">
    <source>
        <dbReference type="Proteomes" id="UP001219518"/>
    </source>
</evidence>
<dbReference type="PANTHER" id="PTHR44019">
    <property type="entry name" value="WD REPEAT-CONTAINING PROTEIN 55"/>
    <property type="match status" value="1"/>
</dbReference>
<comment type="similarity">
    <text evidence="1">Belongs to the WD repeat WDR55 family.</text>
</comment>
<dbReference type="Gene3D" id="2.130.10.10">
    <property type="entry name" value="YVTN repeat-like/Quinoprotein amine dehydrogenase"/>
    <property type="match status" value="2"/>
</dbReference>
<dbReference type="Pfam" id="PF24796">
    <property type="entry name" value="WDR55"/>
    <property type="match status" value="1"/>
</dbReference>
<proteinExistence type="inferred from homology"/>
<dbReference type="EMBL" id="JAHWGI010000773">
    <property type="protein sequence ID" value="KAK3917661.1"/>
    <property type="molecule type" value="Genomic_DNA"/>
</dbReference>
<name>A0AAE1LF06_9NEOP</name>
<dbReference type="InterPro" id="IPR036322">
    <property type="entry name" value="WD40_repeat_dom_sf"/>
</dbReference>
<dbReference type="PANTHER" id="PTHR44019:SF20">
    <property type="entry name" value="WD REPEAT-CONTAINING PROTEIN 55"/>
    <property type="match status" value="1"/>
</dbReference>
<evidence type="ECO:0000256" key="2">
    <source>
        <dbReference type="ARBA" id="ARBA00022574"/>
    </source>
</evidence>
<dbReference type="AlphaFoldDB" id="A0AAE1LF06"/>
<reference evidence="6" key="1">
    <citation type="submission" date="2021-07" db="EMBL/GenBank/DDBJ databases">
        <authorList>
            <person name="Catto M.A."/>
            <person name="Jacobson A."/>
            <person name="Kennedy G."/>
            <person name="Labadie P."/>
            <person name="Hunt B.G."/>
            <person name="Srinivasan R."/>
        </authorList>
    </citation>
    <scope>NUCLEOTIDE SEQUENCE</scope>
    <source>
        <strain evidence="6">PL_HMW_Pooled</strain>
        <tissue evidence="6">Head</tissue>
    </source>
</reference>
<dbReference type="InterPro" id="IPR001680">
    <property type="entry name" value="WD40_rpt"/>
</dbReference>
<sequence length="383" mass="42664">MTLLSCSQDHFTALPVSLPEELAELAAGRDEGEENVDEDDVVQAILRAREKHRNHPPPIDCDDGVASLSFHPEEQLIAIGTFTGDVLVYGYSDAVCELKYTHELHMKSIRDVEFSKDGKNLISCSKDKSILMADTETGKLTQLWDEAHVSPVHTLYIIDENRFCSGCEEGFVKLWDKRQKESIFSLRAMEDIVTAMVSTPQNKHLAVACGGTITSINLNARKIQVQSEEYEHDFTCLGLFRHDSKLLAGSSKGTMYVFNWGEFGLHCEEFTGSKQPVTCLLPVTETVAVTGWEDGKLRATHLFPHQPLGIVGQHDFEVECLDISHDGKLVASAAAAGNEVKFWNIKYIEEVKVSCQKKKKRTLEQNLPSSSVRNRGDFFSGLA</sequence>
<dbReference type="InterPro" id="IPR050505">
    <property type="entry name" value="WDR55/POC1"/>
</dbReference>
<comment type="caution">
    <text evidence="6">The sequence shown here is derived from an EMBL/GenBank/DDBJ whole genome shotgun (WGS) entry which is preliminary data.</text>
</comment>
<keyword evidence="7" id="KW-1185">Reference proteome</keyword>
<dbReference type="SMART" id="SM00320">
    <property type="entry name" value="WD40"/>
    <property type="match status" value="6"/>
</dbReference>
<organism evidence="6 7">
    <name type="scientific">Frankliniella fusca</name>
    <dbReference type="NCBI Taxonomy" id="407009"/>
    <lineage>
        <taxon>Eukaryota</taxon>
        <taxon>Metazoa</taxon>
        <taxon>Ecdysozoa</taxon>
        <taxon>Arthropoda</taxon>
        <taxon>Hexapoda</taxon>
        <taxon>Insecta</taxon>
        <taxon>Pterygota</taxon>
        <taxon>Neoptera</taxon>
        <taxon>Paraneoptera</taxon>
        <taxon>Thysanoptera</taxon>
        <taxon>Terebrantia</taxon>
        <taxon>Thripoidea</taxon>
        <taxon>Thripidae</taxon>
        <taxon>Frankliniella</taxon>
    </lineage>
</organism>